<keyword evidence="2" id="KW-1185">Reference proteome</keyword>
<dbReference type="Proteomes" id="UP000054911">
    <property type="component" value="Unassembled WGS sequence"/>
</dbReference>
<reference evidence="1" key="1">
    <citation type="submission" date="2016-01" db="EMBL/GenBank/DDBJ databases">
        <authorList>
            <person name="Peeters C."/>
        </authorList>
    </citation>
    <scope>NUCLEOTIDE SEQUENCE [LARGE SCALE GENOMIC DNA]</scope>
    <source>
        <strain evidence="1">LMG 29323</strain>
    </source>
</reference>
<dbReference type="EMBL" id="FCOE02000013">
    <property type="protein sequence ID" value="SAK73078.1"/>
    <property type="molecule type" value="Genomic_DNA"/>
</dbReference>
<gene>
    <name evidence="1" type="ORF">AWB80_04041</name>
</gene>
<dbReference type="Gene3D" id="2.60.120.10">
    <property type="entry name" value="Jelly Rolls"/>
    <property type="match status" value="1"/>
</dbReference>
<evidence type="ECO:0000313" key="1">
    <source>
        <dbReference type="EMBL" id="SAK73078.1"/>
    </source>
</evidence>
<dbReference type="OrthoDB" id="9800082at2"/>
<dbReference type="SUPFAM" id="SSF51182">
    <property type="entry name" value="RmlC-like cupins"/>
    <property type="match status" value="1"/>
</dbReference>
<evidence type="ECO:0000313" key="2">
    <source>
        <dbReference type="Proteomes" id="UP000054911"/>
    </source>
</evidence>
<dbReference type="PANTHER" id="PTHR37943">
    <property type="entry name" value="PROTEIN VES"/>
    <property type="match status" value="1"/>
</dbReference>
<evidence type="ECO:0008006" key="3">
    <source>
        <dbReference type="Google" id="ProtNLM"/>
    </source>
</evidence>
<name>A0A158BSK9_9BURK</name>
<sequence length="201" mass="21495">MVIPKNSFAHGALRLLDCAKLAPEPWKNGAGTTRTVASELGVDGEMNWRVSLATLTGPSKFSQFPGLERVLMPLGDGAVELRSQDGARTARPGQPVSFSGDLHIWASVPTEHLEVVNVMIRRNTLRANVSAASHSLRLTLSRVHLLLCVAGQWSVSSPLLNSVLLQSMNGVLLEDCAGELEVHAAGPSCKLVSIAIESVER</sequence>
<accession>A0A158BSK9</accession>
<comment type="caution">
    <text evidence="1">The sequence shown here is derived from an EMBL/GenBank/DDBJ whole genome shotgun (WGS) entry which is preliminary data.</text>
</comment>
<protein>
    <recommendedName>
        <fullName evidence="3">Histidine utilization protein HutD</fullName>
    </recommendedName>
</protein>
<dbReference type="InterPro" id="IPR014710">
    <property type="entry name" value="RmlC-like_jellyroll"/>
</dbReference>
<dbReference type="AlphaFoldDB" id="A0A158BSK9"/>
<dbReference type="InterPro" id="IPR010282">
    <property type="entry name" value="Uncharacterised_HutD/Ves"/>
</dbReference>
<organism evidence="1 2">
    <name type="scientific">Caballeronia pedi</name>
    <dbReference type="NCBI Taxonomy" id="1777141"/>
    <lineage>
        <taxon>Bacteria</taxon>
        <taxon>Pseudomonadati</taxon>
        <taxon>Pseudomonadota</taxon>
        <taxon>Betaproteobacteria</taxon>
        <taxon>Burkholderiales</taxon>
        <taxon>Burkholderiaceae</taxon>
        <taxon>Caballeronia</taxon>
    </lineage>
</organism>
<dbReference type="STRING" id="1777141.AWB80_04041"/>
<dbReference type="RefSeq" id="WP_160147460.1">
    <property type="nucleotide sequence ID" value="NZ_FCOE02000013.1"/>
</dbReference>
<dbReference type="InterPro" id="IPR011051">
    <property type="entry name" value="RmlC_Cupin_sf"/>
</dbReference>
<dbReference type="PANTHER" id="PTHR37943:SF1">
    <property type="entry name" value="PROTEIN VES"/>
    <property type="match status" value="1"/>
</dbReference>
<proteinExistence type="predicted"/>
<dbReference type="Pfam" id="PF05962">
    <property type="entry name" value="HutD"/>
    <property type="match status" value="1"/>
</dbReference>